<evidence type="ECO:0000313" key="15">
    <source>
        <dbReference type="EMBL" id="MFC5278023.1"/>
    </source>
</evidence>
<dbReference type="SUPFAM" id="SSF55781">
    <property type="entry name" value="GAF domain-like"/>
    <property type="match status" value="2"/>
</dbReference>
<dbReference type="InterPro" id="IPR035965">
    <property type="entry name" value="PAS-like_dom_sf"/>
</dbReference>
<dbReference type="InterPro" id="IPR029016">
    <property type="entry name" value="GAF-like_dom_sf"/>
</dbReference>
<dbReference type="InterPro" id="IPR004358">
    <property type="entry name" value="Sig_transdc_His_kin-like_C"/>
</dbReference>
<dbReference type="Proteomes" id="UP001596118">
    <property type="component" value="Unassembled WGS sequence"/>
</dbReference>
<dbReference type="InterPro" id="IPR005467">
    <property type="entry name" value="His_kinase_dom"/>
</dbReference>
<dbReference type="GO" id="GO:0000160">
    <property type="term" value="P:phosphorelay signal transduction system"/>
    <property type="evidence" value="ECO:0007669"/>
    <property type="project" value="UniProtKB-KW"/>
</dbReference>
<dbReference type="EMBL" id="JBHSKY010000006">
    <property type="protein sequence ID" value="MFC5278023.1"/>
    <property type="molecule type" value="Genomic_DNA"/>
</dbReference>
<dbReference type="InterPro" id="IPR050351">
    <property type="entry name" value="BphY/WalK/GraS-like"/>
</dbReference>
<evidence type="ECO:0000313" key="16">
    <source>
        <dbReference type="Proteomes" id="UP001596118"/>
    </source>
</evidence>
<dbReference type="Pfam" id="PF13185">
    <property type="entry name" value="GAF_2"/>
    <property type="match status" value="1"/>
</dbReference>
<evidence type="ECO:0000256" key="4">
    <source>
        <dbReference type="ARBA" id="ARBA00022679"/>
    </source>
</evidence>
<feature type="region of interest" description="Disordered" evidence="12">
    <location>
        <begin position="670"/>
        <end position="701"/>
    </location>
</feature>
<gene>
    <name evidence="15" type="ORF">ACFPM1_04485</name>
</gene>
<dbReference type="GO" id="GO:0005524">
    <property type="term" value="F:ATP binding"/>
    <property type="evidence" value="ECO:0007669"/>
    <property type="project" value="UniProtKB-KW"/>
</dbReference>
<evidence type="ECO:0000256" key="9">
    <source>
        <dbReference type="ARBA" id="ARBA00022989"/>
    </source>
</evidence>
<keyword evidence="16" id="KW-1185">Reference proteome</keyword>
<dbReference type="Gene3D" id="3.30.565.10">
    <property type="entry name" value="Histidine kinase-like ATPase, C-terminal domain"/>
    <property type="match status" value="1"/>
</dbReference>
<keyword evidence="6" id="KW-0547">Nucleotide-binding</keyword>
<organism evidence="15 16">
    <name type="scientific">Halorubrum rubrum</name>
    <dbReference type="NCBI Taxonomy" id="1126240"/>
    <lineage>
        <taxon>Archaea</taxon>
        <taxon>Methanobacteriati</taxon>
        <taxon>Methanobacteriota</taxon>
        <taxon>Stenosarchaea group</taxon>
        <taxon>Halobacteria</taxon>
        <taxon>Halobacteriales</taxon>
        <taxon>Haloferacaceae</taxon>
        <taxon>Halorubrum</taxon>
    </lineage>
</organism>
<dbReference type="PANTHER" id="PTHR42878:SF7">
    <property type="entry name" value="SENSOR HISTIDINE KINASE GLRK"/>
    <property type="match status" value="1"/>
</dbReference>
<evidence type="ECO:0000256" key="10">
    <source>
        <dbReference type="ARBA" id="ARBA00023012"/>
    </source>
</evidence>
<evidence type="ECO:0000259" key="13">
    <source>
        <dbReference type="PROSITE" id="PS50109"/>
    </source>
</evidence>
<evidence type="ECO:0000256" key="11">
    <source>
        <dbReference type="ARBA" id="ARBA00023136"/>
    </source>
</evidence>
<evidence type="ECO:0000256" key="3">
    <source>
        <dbReference type="ARBA" id="ARBA00012438"/>
    </source>
</evidence>
<feature type="compositionally biased region" description="Acidic residues" evidence="12">
    <location>
        <begin position="50"/>
        <end position="65"/>
    </location>
</feature>
<dbReference type="SUPFAM" id="SSF55874">
    <property type="entry name" value="ATPase domain of HSP90 chaperone/DNA topoisomerase II/histidine kinase"/>
    <property type="match status" value="1"/>
</dbReference>
<feature type="domain" description="Histidine kinase" evidence="13">
    <location>
        <begin position="863"/>
        <end position="1074"/>
    </location>
</feature>
<dbReference type="SMART" id="SM00387">
    <property type="entry name" value="HATPase_c"/>
    <property type="match status" value="1"/>
</dbReference>
<evidence type="ECO:0000256" key="8">
    <source>
        <dbReference type="ARBA" id="ARBA00022840"/>
    </source>
</evidence>
<feature type="domain" description="PAS" evidence="14">
    <location>
        <begin position="581"/>
        <end position="636"/>
    </location>
</feature>
<name>A0ABD5QZ92_9EURY</name>
<dbReference type="RefSeq" id="WP_256410244.1">
    <property type="nucleotide sequence ID" value="NZ_JANHDM010000001.1"/>
</dbReference>
<evidence type="ECO:0000256" key="2">
    <source>
        <dbReference type="ARBA" id="ARBA00004141"/>
    </source>
</evidence>
<dbReference type="CDD" id="cd00130">
    <property type="entry name" value="PAS"/>
    <property type="match status" value="2"/>
</dbReference>
<dbReference type="PROSITE" id="PS50109">
    <property type="entry name" value="HIS_KIN"/>
    <property type="match status" value="1"/>
</dbReference>
<comment type="caution">
    <text evidence="15">The sequence shown here is derived from an EMBL/GenBank/DDBJ whole genome shotgun (WGS) entry which is preliminary data.</text>
</comment>
<evidence type="ECO:0000256" key="1">
    <source>
        <dbReference type="ARBA" id="ARBA00000085"/>
    </source>
</evidence>
<dbReference type="SUPFAM" id="SSF47384">
    <property type="entry name" value="Homodimeric domain of signal transducing histidine kinase"/>
    <property type="match status" value="1"/>
</dbReference>
<dbReference type="GO" id="GO:0004673">
    <property type="term" value="F:protein histidine kinase activity"/>
    <property type="evidence" value="ECO:0007669"/>
    <property type="project" value="UniProtKB-EC"/>
</dbReference>
<evidence type="ECO:0000256" key="5">
    <source>
        <dbReference type="ARBA" id="ARBA00022692"/>
    </source>
</evidence>
<keyword evidence="9" id="KW-1133">Transmembrane helix</keyword>
<keyword evidence="8" id="KW-0067">ATP-binding</keyword>
<evidence type="ECO:0000256" key="12">
    <source>
        <dbReference type="SAM" id="MobiDB-lite"/>
    </source>
</evidence>
<comment type="subcellular location">
    <subcellularLocation>
        <location evidence="2">Membrane</location>
        <topology evidence="2">Multi-pass membrane protein</topology>
    </subcellularLocation>
</comment>
<evidence type="ECO:0000256" key="6">
    <source>
        <dbReference type="ARBA" id="ARBA00022741"/>
    </source>
</evidence>
<dbReference type="SMART" id="SM00091">
    <property type="entry name" value="PAS"/>
    <property type="match status" value="3"/>
</dbReference>
<dbReference type="Pfam" id="PF01590">
    <property type="entry name" value="GAF"/>
    <property type="match status" value="1"/>
</dbReference>
<keyword evidence="10" id="KW-0902">Two-component regulatory system</keyword>
<feature type="region of interest" description="Disordered" evidence="12">
    <location>
        <begin position="1"/>
        <end position="23"/>
    </location>
</feature>
<dbReference type="Pfam" id="PF02518">
    <property type="entry name" value="HATPase_c"/>
    <property type="match status" value="1"/>
</dbReference>
<reference evidence="15 16" key="1">
    <citation type="journal article" date="2019" name="Int. J. Syst. Evol. Microbiol.">
        <title>The Global Catalogue of Microorganisms (GCM) 10K type strain sequencing project: providing services to taxonomists for standard genome sequencing and annotation.</title>
        <authorList>
            <consortium name="The Broad Institute Genomics Platform"/>
            <consortium name="The Broad Institute Genome Sequencing Center for Infectious Disease"/>
            <person name="Wu L."/>
            <person name="Ma J."/>
        </authorList>
    </citation>
    <scope>NUCLEOTIDE SEQUENCE [LARGE SCALE GENOMIC DNA]</scope>
    <source>
        <strain evidence="15 16">CGMCC 1.12124</strain>
    </source>
</reference>
<dbReference type="InterPro" id="IPR000014">
    <property type="entry name" value="PAS"/>
</dbReference>
<dbReference type="SMART" id="SM00065">
    <property type="entry name" value="GAF"/>
    <property type="match status" value="2"/>
</dbReference>
<dbReference type="GO" id="GO:0016020">
    <property type="term" value="C:membrane"/>
    <property type="evidence" value="ECO:0007669"/>
    <property type="project" value="UniProtKB-SubCell"/>
</dbReference>
<proteinExistence type="predicted"/>
<dbReference type="InterPro" id="IPR003594">
    <property type="entry name" value="HATPase_dom"/>
</dbReference>
<dbReference type="InterPro" id="IPR036097">
    <property type="entry name" value="HisK_dim/P_sf"/>
</dbReference>
<dbReference type="InterPro" id="IPR003018">
    <property type="entry name" value="GAF"/>
</dbReference>
<feature type="region of interest" description="Disordered" evidence="12">
    <location>
        <begin position="47"/>
        <end position="76"/>
    </location>
</feature>
<dbReference type="Gene3D" id="3.30.450.40">
    <property type="match status" value="2"/>
</dbReference>
<keyword evidence="4" id="KW-0808">Transferase</keyword>
<dbReference type="Gene3D" id="3.30.450.20">
    <property type="entry name" value="PAS domain"/>
    <property type="match status" value="3"/>
</dbReference>
<evidence type="ECO:0000259" key="14">
    <source>
        <dbReference type="PROSITE" id="PS50112"/>
    </source>
</evidence>
<dbReference type="PANTHER" id="PTHR42878">
    <property type="entry name" value="TWO-COMPONENT HISTIDINE KINASE"/>
    <property type="match status" value="1"/>
</dbReference>
<dbReference type="InterPro" id="IPR036890">
    <property type="entry name" value="HATPase_C_sf"/>
</dbReference>
<accession>A0ABD5QZ92</accession>
<feature type="compositionally biased region" description="Gly residues" evidence="12">
    <location>
        <begin position="675"/>
        <end position="687"/>
    </location>
</feature>
<sequence>MGAERLILHVGPPADAPWSDLPEGTRTVGALPETPVSGGTDAVVVRLDGSDGDGSDGAGPEDGEPGAEHGEPGTGGAAALLDRVRDRFPAVPVLAYTVEDDVDAAIAAGRREAEYVSGRRLAADGETLADRVEHAVGGAGTDEFLERFLRITADRSADVETKVDRLLSLGRERLDLAIGFTSRIDGGEFELTRQLGADDLFRSVVEAGSVDPEGTLPLETTYCRRTIRDGGVTAFSDAAEAGWDGDPAHELFGLETYIGGRVVVNGEVLGTLCFADEGPRDRPFGDDERLFVELLAEWLGQEFERQRAREEREAATERLENTLERIDDAFFAIDDEWRFTYVNERAATLLERDADDLVGSNVWSEFPDALGQRYESAYRGAMETQRSVSFEDHYEPLDLWTKVRAYPSEEGLSVFFADVTDRKRREKRLELLLGTAEGLQRASSAGEIADRLVEAAEDVLGYGINGVRLYDAAADALEVVALSDGAEDRLGVRSSRAPGDGVIGEAFETGEPVIGRDVASRGDGRDYGGVRSVIAVPLGEHGVFAVGTTEPDAFDESDVSIVKLLATNAAAAFDRVERQRRLRTYELALENVDDMVCVLDADGTLTYATPPFAAWLGVDRETLVGRSLPAHFDEPDAAGIEDAIGSVAGGDAGEGTSRDGATTVDVRIEDRVAEGGTGAGDGRGTDGGAANPRRGELRLSGLGDESAGVVGSLVDTTDLYRARSELSRERDRFNRLFERLPDPAIEVVHRANDTVIRAINPAFASRFGHEESAIRGRSVTELDLRYDTLDDEEETAAESLDRRVREEGFVTDEVRRRTVDGPREFLFRGFTYEASDGTHAFGIYTDITERKHRERYLTVVNRILRHNLRNELNVVFGFASEIRRLTDDERVVDYAERIEATARRLTSLGDGAREIKRVVDDGLEGEPERVAVAPVAERVAERWREERPDARIETDVPASVEIRADDRFERVLHHLVENAIVHADSASPRVRIGAERDPDGGAATVTVADDGPGISEEIREVVSGGAPVTQLRHNSGLGLWIVAWVVETYGGSVRFDAGIDGEGTTVRIRLPTADGAE</sequence>
<dbReference type="SUPFAM" id="SSF55785">
    <property type="entry name" value="PYP-like sensor domain (PAS domain)"/>
    <property type="match status" value="3"/>
</dbReference>
<keyword evidence="7" id="KW-0418">Kinase</keyword>
<dbReference type="PROSITE" id="PS50112">
    <property type="entry name" value="PAS"/>
    <property type="match status" value="2"/>
</dbReference>
<keyword evidence="5" id="KW-0812">Transmembrane</keyword>
<dbReference type="AlphaFoldDB" id="A0ABD5QZ92"/>
<comment type="catalytic activity">
    <reaction evidence="1">
        <text>ATP + protein L-histidine = ADP + protein N-phospho-L-histidine.</text>
        <dbReference type="EC" id="2.7.13.3"/>
    </reaction>
</comment>
<dbReference type="EC" id="2.7.13.3" evidence="3"/>
<dbReference type="Pfam" id="PF08448">
    <property type="entry name" value="PAS_4"/>
    <property type="match status" value="3"/>
</dbReference>
<evidence type="ECO:0000256" key="7">
    <source>
        <dbReference type="ARBA" id="ARBA00022777"/>
    </source>
</evidence>
<feature type="domain" description="PAS" evidence="14">
    <location>
        <begin position="315"/>
        <end position="366"/>
    </location>
</feature>
<keyword evidence="11" id="KW-0472">Membrane</keyword>
<dbReference type="NCBIfam" id="TIGR00229">
    <property type="entry name" value="sensory_box"/>
    <property type="match status" value="3"/>
</dbReference>
<dbReference type="PRINTS" id="PR00344">
    <property type="entry name" value="BCTRLSENSOR"/>
</dbReference>
<protein>
    <recommendedName>
        <fullName evidence="3">histidine kinase</fullName>
        <ecNumber evidence="3">2.7.13.3</ecNumber>
    </recommendedName>
</protein>
<dbReference type="InterPro" id="IPR013656">
    <property type="entry name" value="PAS_4"/>
</dbReference>